<dbReference type="InterPro" id="IPR036390">
    <property type="entry name" value="WH_DNA-bd_sf"/>
</dbReference>
<dbReference type="InterPro" id="IPR001845">
    <property type="entry name" value="HTH_ArsR_DNA-bd_dom"/>
</dbReference>
<accession>A0A1J0AAV8</accession>
<dbReference type="Pfam" id="PF01022">
    <property type="entry name" value="HTH_5"/>
    <property type="match status" value="1"/>
</dbReference>
<dbReference type="OrthoDB" id="9779950at2"/>
<dbReference type="Proteomes" id="UP000180235">
    <property type="component" value="Chromosome"/>
</dbReference>
<dbReference type="PANTHER" id="PTHR38600">
    <property type="entry name" value="TRANSCRIPTIONAL REGULATORY PROTEIN"/>
    <property type="match status" value="1"/>
</dbReference>
<evidence type="ECO:0000313" key="2">
    <source>
        <dbReference type="EMBL" id="APB33063.1"/>
    </source>
</evidence>
<sequence length="210" mass="23495">MAPIEQASTKQDILAQLLRRGQATAQGLAAILQVTPQAIRRHLKDLEQEGLIQHMAQAGTMGRPQHQYTLSHKGRGQFPHRYGEFAVDLLATLHQTLGREQLGQILAQQWQSKAVAYREALGQGDLATRIQRLVQLRRAEGYMAEFQATPQGFVVTEHTCAIAAVAETFPRVCDHELELFATALPDCTVKRTHWIVDGQHQCGYLVRPRS</sequence>
<evidence type="ECO:0000313" key="3">
    <source>
        <dbReference type="Proteomes" id="UP000180235"/>
    </source>
</evidence>
<dbReference type="CDD" id="cd00090">
    <property type="entry name" value="HTH_ARSR"/>
    <property type="match status" value="1"/>
</dbReference>
<feature type="domain" description="HTH arsR-type" evidence="1">
    <location>
        <begin position="10"/>
        <end position="53"/>
    </location>
</feature>
<dbReference type="InterPro" id="IPR014075">
    <property type="entry name" value="SUF_FeS_clus_asmb_SufR_cyano"/>
</dbReference>
<dbReference type="KEGG" id="glt:GlitD10_0749"/>
<dbReference type="AlphaFoldDB" id="A0A1J0AAV8"/>
<dbReference type="RefSeq" id="WP_071453719.1">
    <property type="nucleotide sequence ID" value="NZ_CP017675.1"/>
</dbReference>
<name>A0A1J0AAV8_9CYAN</name>
<reference evidence="2 3" key="1">
    <citation type="submission" date="2016-10" db="EMBL/GenBank/DDBJ databases">
        <title>Description of Gloeomargarita lithophora gen. nov., sp. nov., a thylakoid-bearing basal-branching cyanobacterium with intracellular carbonates, and proposal for Gloeomargaritales ord. nov.</title>
        <authorList>
            <person name="Moreira D."/>
            <person name="Tavera R."/>
            <person name="Benzerara K."/>
            <person name="Skouri-Panet F."/>
            <person name="Couradeau E."/>
            <person name="Gerard E."/>
            <person name="Loussert C."/>
            <person name="Novelo E."/>
            <person name="Zivanovic Y."/>
            <person name="Lopez-Garcia P."/>
        </authorList>
    </citation>
    <scope>NUCLEOTIDE SEQUENCE [LARGE SCALE GENOMIC DNA]</scope>
    <source>
        <strain evidence="2 3">D10</strain>
    </source>
</reference>
<dbReference type="Gene3D" id="1.10.10.10">
    <property type="entry name" value="Winged helix-like DNA-binding domain superfamily/Winged helix DNA-binding domain"/>
    <property type="match status" value="1"/>
</dbReference>
<evidence type="ECO:0000259" key="1">
    <source>
        <dbReference type="Pfam" id="PF01022"/>
    </source>
</evidence>
<dbReference type="PANTHER" id="PTHR38600:SF2">
    <property type="entry name" value="SLL0088 PROTEIN"/>
    <property type="match status" value="1"/>
</dbReference>
<keyword evidence="3" id="KW-1185">Reference proteome</keyword>
<dbReference type="EMBL" id="CP017675">
    <property type="protein sequence ID" value="APB33063.1"/>
    <property type="molecule type" value="Genomic_DNA"/>
</dbReference>
<dbReference type="NCBIfam" id="TIGR02702">
    <property type="entry name" value="SufR_cyano"/>
    <property type="match status" value="1"/>
</dbReference>
<dbReference type="GO" id="GO:0003700">
    <property type="term" value="F:DNA-binding transcription factor activity"/>
    <property type="evidence" value="ECO:0007669"/>
    <property type="project" value="InterPro"/>
</dbReference>
<gene>
    <name evidence="2" type="primary">sufR</name>
    <name evidence="2" type="ORF">GlitD10_0749</name>
</gene>
<dbReference type="STRING" id="1188229.GlitD10_0749"/>
<dbReference type="InterPro" id="IPR036388">
    <property type="entry name" value="WH-like_DNA-bd_sf"/>
</dbReference>
<protein>
    <submittedName>
        <fullName evidence="2">Iron-sulfur cluster biosynthesis transcriptional regulator SufR</fullName>
    </submittedName>
</protein>
<dbReference type="InterPro" id="IPR011991">
    <property type="entry name" value="ArsR-like_HTH"/>
</dbReference>
<dbReference type="SUPFAM" id="SSF46785">
    <property type="entry name" value="Winged helix' DNA-binding domain"/>
    <property type="match status" value="1"/>
</dbReference>
<proteinExistence type="predicted"/>
<organism evidence="2 3">
    <name type="scientific">Gloeomargarita lithophora Alchichica-D10</name>
    <dbReference type="NCBI Taxonomy" id="1188229"/>
    <lineage>
        <taxon>Bacteria</taxon>
        <taxon>Bacillati</taxon>
        <taxon>Cyanobacteriota</taxon>
        <taxon>Cyanophyceae</taxon>
        <taxon>Gloeomargaritales</taxon>
        <taxon>Gloeomargaritaceae</taxon>
        <taxon>Gloeomargarita</taxon>
    </lineage>
</organism>